<evidence type="ECO:0000313" key="3">
    <source>
        <dbReference type="Proteomes" id="UP000034164"/>
    </source>
</evidence>
<sequence>MARTLIQTHTRRVLVGDIAPRNFLLSTHLSIAFSDFNASTILPLDTDMRTADDHDEVIAGERCGFDLFKDLPGYATAVIPRRDSLPNLQDVCLGAIMEECWTKGTFEDECDLLTAFDMETLKHSLDAEKKLYSYIGFHNNIARDI</sequence>
<reference evidence="3" key="1">
    <citation type="journal article" date="2015" name="PLoS Genet.">
        <title>The dynamic genome and transcriptome of the human fungal pathogen Blastomyces and close relative Emmonsia.</title>
        <authorList>
            <person name="Munoz J.F."/>
            <person name="Gauthier G.M."/>
            <person name="Desjardins C.A."/>
            <person name="Gallo J.E."/>
            <person name="Holder J."/>
            <person name="Sullivan T.D."/>
            <person name="Marty A.J."/>
            <person name="Carmen J.C."/>
            <person name="Chen Z."/>
            <person name="Ding L."/>
            <person name="Gujja S."/>
            <person name="Magrini V."/>
            <person name="Misas E."/>
            <person name="Mitreva M."/>
            <person name="Priest M."/>
            <person name="Saif S."/>
            <person name="Whiston E.A."/>
            <person name="Young S."/>
            <person name="Zeng Q."/>
            <person name="Goldman W.E."/>
            <person name="Mardis E.R."/>
            <person name="Taylor J.W."/>
            <person name="McEwen J.G."/>
            <person name="Clay O.K."/>
            <person name="Klein B.S."/>
            <person name="Cuomo C.A."/>
        </authorList>
    </citation>
    <scope>NUCLEOTIDE SEQUENCE [LARGE SCALE GENOMIC DNA]</scope>
    <source>
        <strain evidence="3">UAMH 3008</strain>
    </source>
</reference>
<dbReference type="EMBL" id="LCZI01000695">
    <property type="protein sequence ID" value="KKZ65140.1"/>
    <property type="molecule type" value="Genomic_DNA"/>
</dbReference>
<accession>A0A0G2I4H0</accession>
<gene>
    <name evidence="2" type="ORF">EMCG_09006</name>
</gene>
<proteinExistence type="predicted"/>
<dbReference type="Proteomes" id="UP000034164">
    <property type="component" value="Unassembled WGS sequence"/>
</dbReference>
<dbReference type="OrthoDB" id="1668230at2759"/>
<dbReference type="AlphaFoldDB" id="A0A0G2I4H0"/>
<dbReference type="SUPFAM" id="SSF56112">
    <property type="entry name" value="Protein kinase-like (PK-like)"/>
    <property type="match status" value="1"/>
</dbReference>
<feature type="domain" description="Protein kinase" evidence="1">
    <location>
        <begin position="1"/>
        <end position="145"/>
    </location>
</feature>
<dbReference type="VEuPathDB" id="FungiDB:EMCG_09006"/>
<evidence type="ECO:0000313" key="2">
    <source>
        <dbReference type="EMBL" id="KKZ65140.1"/>
    </source>
</evidence>
<dbReference type="PROSITE" id="PS50011">
    <property type="entry name" value="PROTEIN_KINASE_DOM"/>
    <property type="match status" value="1"/>
</dbReference>
<evidence type="ECO:0000259" key="1">
    <source>
        <dbReference type="PROSITE" id="PS50011"/>
    </source>
</evidence>
<dbReference type="InterPro" id="IPR000719">
    <property type="entry name" value="Prot_kinase_dom"/>
</dbReference>
<organism evidence="2 3">
    <name type="scientific">[Emmonsia] crescens</name>
    <dbReference type="NCBI Taxonomy" id="73230"/>
    <lineage>
        <taxon>Eukaryota</taxon>
        <taxon>Fungi</taxon>
        <taxon>Dikarya</taxon>
        <taxon>Ascomycota</taxon>
        <taxon>Pezizomycotina</taxon>
        <taxon>Eurotiomycetes</taxon>
        <taxon>Eurotiomycetidae</taxon>
        <taxon>Onygenales</taxon>
        <taxon>Ajellomycetaceae</taxon>
        <taxon>Emergomyces</taxon>
    </lineage>
</organism>
<comment type="caution">
    <text evidence="2">The sequence shown here is derived from an EMBL/GenBank/DDBJ whole genome shotgun (WGS) entry which is preliminary data.</text>
</comment>
<dbReference type="InterPro" id="IPR011009">
    <property type="entry name" value="Kinase-like_dom_sf"/>
</dbReference>
<dbReference type="GO" id="GO:0005524">
    <property type="term" value="F:ATP binding"/>
    <property type="evidence" value="ECO:0007669"/>
    <property type="project" value="InterPro"/>
</dbReference>
<protein>
    <recommendedName>
        <fullName evidence="1">Protein kinase domain-containing protein</fullName>
    </recommendedName>
</protein>
<name>A0A0G2I4H0_9EURO</name>
<dbReference type="GO" id="GO:0004672">
    <property type="term" value="F:protein kinase activity"/>
    <property type="evidence" value="ECO:0007669"/>
    <property type="project" value="InterPro"/>
</dbReference>